<evidence type="ECO:0000256" key="1">
    <source>
        <dbReference type="ARBA" id="ARBA00009477"/>
    </source>
</evidence>
<evidence type="ECO:0000259" key="3">
    <source>
        <dbReference type="Pfam" id="PF25954"/>
    </source>
</evidence>
<organism evidence="4 5">
    <name type="scientific">Prochlorococcus marinus (strain SARG / CCMP1375 / SS120)</name>
    <dbReference type="NCBI Taxonomy" id="167539"/>
    <lineage>
        <taxon>Bacteria</taxon>
        <taxon>Bacillati</taxon>
        <taxon>Cyanobacteriota</taxon>
        <taxon>Cyanophyceae</taxon>
        <taxon>Synechococcales</taxon>
        <taxon>Prochlorococcaceae</taxon>
        <taxon>Prochlorococcus</taxon>
    </lineage>
</organism>
<dbReference type="KEGG" id="pma:Pro_1233"/>
<dbReference type="PANTHER" id="PTHR30469">
    <property type="entry name" value="MULTIDRUG RESISTANCE PROTEIN MDTA"/>
    <property type="match status" value="1"/>
</dbReference>
<dbReference type="eggNOG" id="COG0845">
    <property type="taxonomic scope" value="Bacteria"/>
</dbReference>
<proteinExistence type="inferred from homology"/>
<dbReference type="PANTHER" id="PTHR30469:SF33">
    <property type="entry name" value="SLR1207 PROTEIN"/>
    <property type="match status" value="1"/>
</dbReference>
<dbReference type="NCBIfam" id="TIGR01730">
    <property type="entry name" value="RND_mfp"/>
    <property type="match status" value="1"/>
</dbReference>
<name>Q7VB65_PROMA</name>
<protein>
    <submittedName>
        <fullName evidence="4">HlyD family secretion protein</fullName>
    </submittedName>
</protein>
<evidence type="ECO:0000313" key="4">
    <source>
        <dbReference type="EMBL" id="AAQ00278.1"/>
    </source>
</evidence>
<dbReference type="Gene3D" id="2.40.30.170">
    <property type="match status" value="1"/>
</dbReference>
<feature type="domain" description="Multidrug resistance protein MdtA-like barrel-sandwich hybrid" evidence="2">
    <location>
        <begin position="65"/>
        <end position="186"/>
    </location>
</feature>
<reference evidence="4 5" key="1">
    <citation type="journal article" date="2003" name="Proc. Natl. Acad. Sci. U.S.A.">
        <title>Genome sequence of the cyanobacterium Prochlorococcus marinus SS120, a nearly minimal oxyphototrophic genome.</title>
        <authorList>
            <person name="Dufresne A."/>
            <person name="Salanoubat M."/>
            <person name="Partensky F."/>
            <person name="Artiguenave F."/>
            <person name="Axmann I.M."/>
            <person name="Barbe V."/>
            <person name="Duprat S."/>
            <person name="Galperin M.Y."/>
            <person name="Koonin E.V."/>
            <person name="Le Gall F."/>
            <person name="Makarova K.S."/>
            <person name="Ostrowski M."/>
            <person name="Oztas S."/>
            <person name="Robert C."/>
            <person name="Rogozin I.B."/>
            <person name="Scanlan D.J."/>
            <person name="Tandeau de Marsac N."/>
            <person name="Weissenbach J."/>
            <person name="Wincker P."/>
            <person name="Wolf Y.I."/>
            <person name="Hess W.R."/>
        </authorList>
    </citation>
    <scope>NUCLEOTIDE SEQUENCE [LARGE SCALE GENOMIC DNA]</scope>
    <source>
        <strain evidence="5">SARG / CCMP1375 / SS120</strain>
    </source>
</reference>
<dbReference type="InterPro" id="IPR006143">
    <property type="entry name" value="RND_pump_MFP"/>
</dbReference>
<dbReference type="Gene3D" id="2.40.50.100">
    <property type="match status" value="1"/>
</dbReference>
<dbReference type="STRING" id="167539.Pro_1233"/>
<dbReference type="GO" id="GO:1990281">
    <property type="term" value="C:efflux pump complex"/>
    <property type="evidence" value="ECO:0007669"/>
    <property type="project" value="TreeGrafter"/>
</dbReference>
<dbReference type="PATRIC" id="fig|167539.5.peg.1296"/>
<dbReference type="InterPro" id="IPR058792">
    <property type="entry name" value="Beta-barrel_RND_2"/>
</dbReference>
<accession>Q7VB65</accession>
<dbReference type="EMBL" id="AE017126">
    <property type="protein sequence ID" value="AAQ00278.1"/>
    <property type="molecule type" value="Genomic_DNA"/>
</dbReference>
<sequence>MIGLNQKKLVSLAAFLLIIIGGNVLWKTSSADKKRDIMSYTIKAEEGKLPSLINASGKLQAQRSLDVNPHRQGIIEEVYVKEGDEVVKNQLLAKIEGRDFKYRFNALSAEFENAKAAFERREQLFLEGGISKEKYEEFQKSFLIKKANLEQIQVEGEELFIKSPLEGVITARYAEPGMFVSPNSPKSNNETSIKSSVVEISQGIEVISKVPESDIGRIQTGQMGSVRVEAFPDERFNSFVSEIAPRATRNNNVTSFEVKLSLVKPPKKLRIGMTADIEFQTGESGTRTIVPTVAIVTEDGNPGLLIVGKKEEPLFQKVELGSSSGNKTAIIKGINPGERVFIDIPPWSKRKRN</sequence>
<dbReference type="SUPFAM" id="SSF111369">
    <property type="entry name" value="HlyD-like secretion proteins"/>
    <property type="match status" value="1"/>
</dbReference>
<feature type="domain" description="CusB-like beta-barrel" evidence="3">
    <location>
        <begin position="208"/>
        <end position="281"/>
    </location>
</feature>
<evidence type="ECO:0000259" key="2">
    <source>
        <dbReference type="Pfam" id="PF25917"/>
    </source>
</evidence>
<dbReference type="OrthoDB" id="505602at2"/>
<gene>
    <name evidence="4" type="primary">acrA</name>
    <name evidence="4" type="ordered locus">Pro_1233</name>
</gene>
<dbReference type="Pfam" id="PF25917">
    <property type="entry name" value="BSH_RND"/>
    <property type="match status" value="1"/>
</dbReference>
<dbReference type="EnsemblBacteria" id="AAQ00278">
    <property type="protein sequence ID" value="AAQ00278"/>
    <property type="gene ID" value="Pro_1233"/>
</dbReference>
<dbReference type="InterPro" id="IPR058625">
    <property type="entry name" value="MdtA-like_BSH"/>
</dbReference>
<dbReference type="AlphaFoldDB" id="Q7VB65"/>
<dbReference type="Proteomes" id="UP000001420">
    <property type="component" value="Chromosome"/>
</dbReference>
<comment type="similarity">
    <text evidence="1">Belongs to the membrane fusion protein (MFP) (TC 8.A.1) family.</text>
</comment>
<dbReference type="HOGENOM" id="CLU_018816_14_2_3"/>
<dbReference type="RefSeq" id="WP_011125385.1">
    <property type="nucleotide sequence ID" value="NC_005042.1"/>
</dbReference>
<dbReference type="GO" id="GO:0015562">
    <property type="term" value="F:efflux transmembrane transporter activity"/>
    <property type="evidence" value="ECO:0007669"/>
    <property type="project" value="TreeGrafter"/>
</dbReference>
<evidence type="ECO:0000313" key="5">
    <source>
        <dbReference type="Proteomes" id="UP000001420"/>
    </source>
</evidence>
<dbReference type="Pfam" id="PF25954">
    <property type="entry name" value="Beta-barrel_RND_2"/>
    <property type="match status" value="1"/>
</dbReference>
<keyword evidence="5" id="KW-1185">Reference proteome</keyword>
<dbReference type="Gene3D" id="2.40.420.20">
    <property type="match status" value="1"/>
</dbReference>